<dbReference type="Pfam" id="PF03445">
    <property type="entry name" value="DUF294"/>
    <property type="match status" value="1"/>
</dbReference>
<dbReference type="Proteomes" id="UP000199040">
    <property type="component" value="Unassembled WGS sequence"/>
</dbReference>
<name>A0A1I3AD11_9GAMM</name>
<protein>
    <submittedName>
        <fullName evidence="3">CBS domain-containing protein</fullName>
    </submittedName>
</protein>
<dbReference type="STRING" id="442341.SAMN04487959_104292"/>
<evidence type="ECO:0000313" key="4">
    <source>
        <dbReference type="Proteomes" id="UP000199040"/>
    </source>
</evidence>
<proteinExistence type="predicted"/>
<evidence type="ECO:0000259" key="1">
    <source>
        <dbReference type="Pfam" id="PF03445"/>
    </source>
</evidence>
<dbReference type="InterPro" id="IPR005105">
    <property type="entry name" value="GlnD_Uridyltrans_N"/>
</dbReference>
<dbReference type="EMBL" id="FOPY01000004">
    <property type="protein sequence ID" value="SFH47845.1"/>
    <property type="molecule type" value="Genomic_DNA"/>
</dbReference>
<feature type="domain" description="DUF294" evidence="2">
    <location>
        <begin position="232"/>
        <end position="373"/>
    </location>
</feature>
<sequence>MRLLHRASPWRGLFAGETLPDPATFPPLLAPLRDALVCLGPDPSLKSSKAWQYELCRALQRLDLPGWRISQVLSDHDDWLYRQSIRHSLDSLRSDGWGEPPVAYCVLTMGSLARHESLLSPDQDNGMIVADYPDDAHDTIDGYFQALGERFTDALAQAGIPLCGGQVMARWPMWRKRLSEWREQFRIWTAGRIVKRVQQANILLDFAPVYGEAALADALRDTVVETLPPCTLFLDEMTALLDEVPVALDRFGRLSPDGREAPHDAALNLKRQGILPLQNAARLLAIMYGVRHVDTRSRLQALLAADVLRPALAQNAGEALDHCQTLLLDAQLTSLEAGRRADDWVDLRQLSDTDRLRLRHSLQQVSRLVDVARRAKPALRC</sequence>
<reference evidence="3 4" key="1">
    <citation type="submission" date="2016-10" db="EMBL/GenBank/DDBJ databases">
        <authorList>
            <person name="de Groot N.N."/>
        </authorList>
    </citation>
    <scope>NUCLEOTIDE SEQUENCE [LARGE SCALE GENOMIC DNA]</scope>
    <source>
        <strain evidence="3 4">CGMCC 1.6848</strain>
    </source>
</reference>
<accession>A0A1I3AD11</accession>
<dbReference type="CDD" id="cd05401">
    <property type="entry name" value="NT_GlnE_GlnD_like"/>
    <property type="match status" value="1"/>
</dbReference>
<evidence type="ECO:0000259" key="2">
    <source>
        <dbReference type="Pfam" id="PF10335"/>
    </source>
</evidence>
<dbReference type="Pfam" id="PF10335">
    <property type="entry name" value="DUF294_C"/>
    <property type="match status" value="1"/>
</dbReference>
<evidence type="ECO:0000313" key="3">
    <source>
        <dbReference type="EMBL" id="SFH47845.1"/>
    </source>
</evidence>
<dbReference type="InterPro" id="IPR018821">
    <property type="entry name" value="DUF294_put_nucleoTrafse_sb-bd"/>
</dbReference>
<organism evidence="3 4">
    <name type="scientific">Modicisalibacter xianhensis</name>
    <dbReference type="NCBI Taxonomy" id="442341"/>
    <lineage>
        <taxon>Bacteria</taxon>
        <taxon>Pseudomonadati</taxon>
        <taxon>Pseudomonadota</taxon>
        <taxon>Gammaproteobacteria</taxon>
        <taxon>Oceanospirillales</taxon>
        <taxon>Halomonadaceae</taxon>
        <taxon>Modicisalibacter</taxon>
    </lineage>
</organism>
<dbReference type="AlphaFoldDB" id="A0A1I3AD11"/>
<feature type="domain" description="Protein-PII uridylyltransferase N-terminal" evidence="1">
    <location>
        <begin position="57"/>
        <end position="189"/>
    </location>
</feature>
<dbReference type="RefSeq" id="WP_092844892.1">
    <property type="nucleotide sequence ID" value="NZ_FOPY01000004.1"/>
</dbReference>
<keyword evidence="4" id="KW-1185">Reference proteome</keyword>
<gene>
    <name evidence="3" type="ORF">SAMN04487959_104292</name>
</gene>
<dbReference type="GO" id="GO:0008773">
    <property type="term" value="F:[protein-PII] uridylyltransferase activity"/>
    <property type="evidence" value="ECO:0007669"/>
    <property type="project" value="InterPro"/>
</dbReference>